<accession>G0IVD5</accession>
<dbReference type="EMBL" id="CP002955">
    <property type="protein sequence ID" value="AEL27934.1"/>
    <property type="molecule type" value="Genomic_DNA"/>
</dbReference>
<dbReference type="OrthoDB" id="9813021at2"/>
<dbReference type="SUPFAM" id="SSF81901">
    <property type="entry name" value="HCP-like"/>
    <property type="match status" value="1"/>
</dbReference>
<keyword evidence="1" id="KW-0732">Signal</keyword>
<reference evidence="3" key="1">
    <citation type="submission" date="2011-07" db="EMBL/GenBank/DDBJ databases">
        <title>The complete genome of Cyclobacterium marinum DSM 745.</title>
        <authorList>
            <person name="Lucas S."/>
            <person name="Han J."/>
            <person name="Lapidus A."/>
            <person name="Bruce D."/>
            <person name="Goodwin L."/>
            <person name="Pitluck S."/>
            <person name="Peters L."/>
            <person name="Kyrpides N."/>
            <person name="Mavromatis K."/>
            <person name="Ivanova N."/>
            <person name="Ovchinnikova G."/>
            <person name="Chertkov O."/>
            <person name="Detter J.C."/>
            <person name="Tapia R."/>
            <person name="Han C."/>
            <person name="Land M."/>
            <person name="Hauser L."/>
            <person name="Markowitz V."/>
            <person name="Cheng J.-F."/>
            <person name="Hugenholtz P."/>
            <person name="Woyke T."/>
            <person name="Wu D."/>
            <person name="Tindall B."/>
            <person name="Schuetze A."/>
            <person name="Brambilla E."/>
            <person name="Klenk H.-P."/>
            <person name="Eisen J.A."/>
        </authorList>
    </citation>
    <scope>NUCLEOTIDE SEQUENCE [LARGE SCALE GENOMIC DNA]</scope>
    <source>
        <strain evidence="3">ATCC 25205 / DSM 745 / LMG 13164 / NCIMB 1802</strain>
    </source>
</reference>
<feature type="signal peptide" evidence="1">
    <location>
        <begin position="1"/>
        <end position="20"/>
    </location>
</feature>
<dbReference type="SMART" id="SM00671">
    <property type="entry name" value="SEL1"/>
    <property type="match status" value="3"/>
</dbReference>
<dbReference type="Proteomes" id="UP000001635">
    <property type="component" value="Chromosome"/>
</dbReference>
<dbReference type="Gene3D" id="1.25.40.10">
    <property type="entry name" value="Tetratricopeptide repeat domain"/>
    <property type="match status" value="1"/>
</dbReference>
<dbReference type="InterPro" id="IPR006597">
    <property type="entry name" value="Sel1-like"/>
</dbReference>
<name>G0IVD5_CYCMS</name>
<evidence type="ECO:0000313" key="3">
    <source>
        <dbReference type="Proteomes" id="UP000001635"/>
    </source>
</evidence>
<dbReference type="PANTHER" id="PTHR11102:SF160">
    <property type="entry name" value="ERAD-ASSOCIATED E3 UBIQUITIN-PROTEIN LIGASE COMPONENT HRD3"/>
    <property type="match status" value="1"/>
</dbReference>
<dbReference type="HOGENOM" id="CLU_520454_0_0_10"/>
<evidence type="ECO:0000256" key="1">
    <source>
        <dbReference type="SAM" id="SignalP"/>
    </source>
</evidence>
<dbReference type="PANTHER" id="PTHR11102">
    <property type="entry name" value="SEL-1-LIKE PROTEIN"/>
    <property type="match status" value="1"/>
</dbReference>
<dbReference type="InterPro" id="IPR011990">
    <property type="entry name" value="TPR-like_helical_dom_sf"/>
</dbReference>
<keyword evidence="3" id="KW-1185">Reference proteome</keyword>
<organism evidence="2 3">
    <name type="scientific">Cyclobacterium marinum (strain ATCC 25205 / DSM 745 / LMG 13164 / NCIMB 1802)</name>
    <name type="common">Flectobacillus marinus</name>
    <dbReference type="NCBI Taxonomy" id="880070"/>
    <lineage>
        <taxon>Bacteria</taxon>
        <taxon>Pseudomonadati</taxon>
        <taxon>Bacteroidota</taxon>
        <taxon>Cytophagia</taxon>
        <taxon>Cytophagales</taxon>
        <taxon>Cyclobacteriaceae</taxon>
        <taxon>Cyclobacterium</taxon>
    </lineage>
</organism>
<dbReference type="AlphaFoldDB" id="G0IVD5"/>
<dbReference type="InterPro" id="IPR050767">
    <property type="entry name" value="Sel1_AlgK"/>
</dbReference>
<dbReference type="KEGG" id="cmr:Cycma_4230"/>
<protein>
    <submittedName>
        <fullName evidence="2">Sel1 domain protein repeat-containing protein</fullName>
    </submittedName>
</protein>
<dbReference type="Pfam" id="PF08238">
    <property type="entry name" value="Sel1"/>
    <property type="match status" value="3"/>
</dbReference>
<gene>
    <name evidence="2" type="ordered locus">Cycma_4230</name>
</gene>
<proteinExistence type="predicted"/>
<feature type="chain" id="PRO_5003401264" evidence="1">
    <location>
        <begin position="21"/>
        <end position="523"/>
    </location>
</feature>
<dbReference type="eggNOG" id="COG0790">
    <property type="taxonomic scope" value="Bacteria"/>
</dbReference>
<evidence type="ECO:0000313" key="2">
    <source>
        <dbReference type="EMBL" id="AEL27934.1"/>
    </source>
</evidence>
<dbReference type="RefSeq" id="WP_014022218.1">
    <property type="nucleotide sequence ID" value="NC_015914.1"/>
</dbReference>
<sequence>MNIKLYLTILFIFISFLSNAQNYTFEILGPIVTEKEYKIFDHKFKYVRGYKQKRLDNLVKKGNIDFLKKVASFKYQDFFFGNKKMYKINKEDSFPWFMAASNLGDFESKYNIGLFYLFGHGVTKDYKAAFTAFKELTEKGYDPAREMLGYCYYEGYGVEKDIDLGSYYILSLRDSLIQPLAKVALGKIYLEGNNIKKDTLKAVEKFHEKIRFHISQDILLNLLYSKSRVSVKKKLIELAGNSSSALSYIYSRSIERNSSKLSSEVFYDYSNIILRSPFINRTWEQTQKAIDTYVIYKDTVSHSINEDDWFYGYNLYQINYLRGDPNLATTGVQVMETAATNDNQFARELSNIYRNSAYQHIRDSKKASFWELKAELYEDSNSDIATILALATGNNMEKDVTKAYQLAKIGFERTSVYDKDYNAFYYLYYSLCKISNMANSEDCLKLEKAYAEYIYAWSCNKEGKTTCTTCNGSGNTPTYRSNTRQCTTCNGFGYLKCKPYLNLPKDYITELVPSDYKNISHLP</sequence>
<dbReference type="STRING" id="880070.Cycma_4230"/>